<dbReference type="GO" id="GO:0002098">
    <property type="term" value="P:tRNA wobble uridine modification"/>
    <property type="evidence" value="ECO:0007669"/>
    <property type="project" value="TreeGrafter"/>
</dbReference>
<name>A0A926Z7X0_9CYAN</name>
<dbReference type="GO" id="GO:0005737">
    <property type="term" value="C:cytoplasm"/>
    <property type="evidence" value="ECO:0007669"/>
    <property type="project" value="TreeGrafter"/>
</dbReference>
<protein>
    <submittedName>
        <fullName evidence="5">50S ribosome-binding GTPase</fullName>
    </submittedName>
</protein>
<dbReference type="InterPro" id="IPR027417">
    <property type="entry name" value="P-loop_NTPase"/>
</dbReference>
<reference evidence="5" key="1">
    <citation type="journal article" date="2015" name="ISME J.">
        <title>Draft Genome Sequence of Streptomyces incarnatus NRRL8089, which Produces the Nucleoside Antibiotic Sinefungin.</title>
        <authorList>
            <person name="Oshima K."/>
            <person name="Hattori M."/>
            <person name="Shimizu H."/>
            <person name="Fukuda K."/>
            <person name="Nemoto M."/>
            <person name="Inagaki K."/>
            <person name="Tamura T."/>
        </authorList>
    </citation>
    <scope>NUCLEOTIDE SEQUENCE</scope>
    <source>
        <strain evidence="5">FACHB-1277</strain>
    </source>
</reference>
<feature type="transmembrane region" description="Helical" evidence="3">
    <location>
        <begin position="300"/>
        <end position="318"/>
    </location>
</feature>
<evidence type="ECO:0000256" key="3">
    <source>
        <dbReference type="SAM" id="Phobius"/>
    </source>
</evidence>
<dbReference type="SUPFAM" id="SSF52540">
    <property type="entry name" value="P-loop containing nucleoside triphosphate hydrolases"/>
    <property type="match status" value="1"/>
</dbReference>
<gene>
    <name evidence="5" type="ORF">H6F44_09955</name>
</gene>
<keyword evidence="2" id="KW-0342">GTP-binding</keyword>
<feature type="domain" description="G" evidence="4">
    <location>
        <begin position="84"/>
        <end position="195"/>
    </location>
</feature>
<dbReference type="Gene3D" id="3.40.50.300">
    <property type="entry name" value="P-loop containing nucleotide triphosphate hydrolases"/>
    <property type="match status" value="1"/>
</dbReference>
<dbReference type="Pfam" id="PF01926">
    <property type="entry name" value="MMR_HSR1"/>
    <property type="match status" value="1"/>
</dbReference>
<reference evidence="5" key="2">
    <citation type="submission" date="2020-08" db="EMBL/GenBank/DDBJ databases">
        <authorList>
            <person name="Chen M."/>
            <person name="Teng W."/>
            <person name="Zhao L."/>
            <person name="Hu C."/>
            <person name="Zhou Y."/>
            <person name="Han B."/>
            <person name="Song L."/>
            <person name="Shu W."/>
        </authorList>
    </citation>
    <scope>NUCLEOTIDE SEQUENCE</scope>
    <source>
        <strain evidence="5">FACHB-1277</strain>
    </source>
</reference>
<accession>A0A926Z7X0</accession>
<dbReference type="NCBIfam" id="TIGR00231">
    <property type="entry name" value="small_GTP"/>
    <property type="match status" value="1"/>
</dbReference>
<keyword evidence="3" id="KW-1133">Transmembrane helix</keyword>
<feature type="transmembrane region" description="Helical" evidence="3">
    <location>
        <begin position="375"/>
        <end position="396"/>
    </location>
</feature>
<dbReference type="CDD" id="cd00880">
    <property type="entry name" value="Era_like"/>
    <property type="match status" value="1"/>
</dbReference>
<organism evidence="5 6">
    <name type="scientific">Pseudanabaena cinerea FACHB-1277</name>
    <dbReference type="NCBI Taxonomy" id="2949581"/>
    <lineage>
        <taxon>Bacteria</taxon>
        <taxon>Bacillati</taxon>
        <taxon>Cyanobacteriota</taxon>
        <taxon>Cyanophyceae</taxon>
        <taxon>Pseudanabaenales</taxon>
        <taxon>Pseudanabaenaceae</taxon>
        <taxon>Pseudanabaena</taxon>
        <taxon>Pseudanabaena cinerea</taxon>
    </lineage>
</organism>
<evidence type="ECO:0000259" key="4">
    <source>
        <dbReference type="Pfam" id="PF01926"/>
    </source>
</evidence>
<evidence type="ECO:0000313" key="5">
    <source>
        <dbReference type="EMBL" id="MBD2150439.1"/>
    </source>
</evidence>
<dbReference type="GO" id="GO:0030488">
    <property type="term" value="P:tRNA methylation"/>
    <property type="evidence" value="ECO:0007669"/>
    <property type="project" value="TreeGrafter"/>
</dbReference>
<feature type="transmembrane region" description="Helical" evidence="3">
    <location>
        <begin position="350"/>
        <end position="369"/>
    </location>
</feature>
<sequence>MGDRHSSNIDLGYGHTARRRSGISVSSSHQSARDDLLCEYFMNIELVRDRLIGYQKLFRQELEESETQRIENLISKIDRCTMAIAVFGKVSTGKTSLVNALLGDRLGATGAINGVTQDVITYDWQPTSKKINLQLIDTQGIDEIDGAIRAAIALDAAKQADLILFVIAGAMTRLEQEAIAQLQSCAKPILLVFNKTDLYTDLDRQVIHQSLQSAELQKLISPSEIILTVAEPQPLRVRVQYADRQDRQEIWEKPKPDVQTLKSRILDLLNLEGKSLISVNVLRSLLEIQRAVIARYMQKMAWRSIVAPLFLVQAIALLCSPWQWLDAAIAGSISSILGLSLVNKYPIQKGYIWLLLILGIAVLSGLMGSDRGADWLITAQNLAEILITAIGLSMLAHGILRDIAATTTSGKFSAENSISEIINTTPTNSILRRLDTARSID</sequence>
<dbReference type="PANTHER" id="PTHR42714:SF6">
    <property type="entry name" value="TRANSLATION INITIATION FACTOR IF-2"/>
    <property type="match status" value="1"/>
</dbReference>
<feature type="transmembrane region" description="Helical" evidence="3">
    <location>
        <begin position="324"/>
        <end position="343"/>
    </location>
</feature>
<keyword evidence="6" id="KW-1185">Reference proteome</keyword>
<dbReference type="InterPro" id="IPR005225">
    <property type="entry name" value="Small_GTP-bd"/>
</dbReference>
<evidence type="ECO:0000256" key="2">
    <source>
        <dbReference type="ARBA" id="ARBA00023134"/>
    </source>
</evidence>
<dbReference type="Proteomes" id="UP000631421">
    <property type="component" value="Unassembled WGS sequence"/>
</dbReference>
<evidence type="ECO:0000256" key="1">
    <source>
        <dbReference type="ARBA" id="ARBA00022741"/>
    </source>
</evidence>
<proteinExistence type="predicted"/>
<keyword evidence="1" id="KW-0547">Nucleotide-binding</keyword>
<evidence type="ECO:0000313" key="6">
    <source>
        <dbReference type="Proteomes" id="UP000631421"/>
    </source>
</evidence>
<keyword evidence="3" id="KW-0812">Transmembrane</keyword>
<dbReference type="AlphaFoldDB" id="A0A926Z7X0"/>
<dbReference type="InterPro" id="IPR006073">
    <property type="entry name" value="GTP-bd"/>
</dbReference>
<dbReference type="EMBL" id="JACJPY010000026">
    <property type="protein sequence ID" value="MBD2150439.1"/>
    <property type="molecule type" value="Genomic_DNA"/>
</dbReference>
<dbReference type="RefSeq" id="WP_190350805.1">
    <property type="nucleotide sequence ID" value="NZ_JACJPY010000026.1"/>
</dbReference>
<comment type="caution">
    <text evidence="5">The sequence shown here is derived from an EMBL/GenBank/DDBJ whole genome shotgun (WGS) entry which is preliminary data.</text>
</comment>
<dbReference type="PANTHER" id="PTHR42714">
    <property type="entry name" value="TRNA MODIFICATION GTPASE GTPBP3"/>
    <property type="match status" value="1"/>
</dbReference>
<dbReference type="GO" id="GO:0005525">
    <property type="term" value="F:GTP binding"/>
    <property type="evidence" value="ECO:0007669"/>
    <property type="project" value="UniProtKB-KW"/>
</dbReference>
<keyword evidence="3" id="KW-0472">Membrane</keyword>